<keyword evidence="6 13" id="KW-0479">Metal-binding</keyword>
<dbReference type="PRINTS" id="PR00463">
    <property type="entry name" value="EP450I"/>
</dbReference>
<evidence type="ECO:0000256" key="11">
    <source>
        <dbReference type="ARBA" id="ARBA00023033"/>
    </source>
</evidence>
<dbReference type="AlphaFoldDB" id="U5EUU8"/>
<dbReference type="Gene3D" id="1.10.630.10">
    <property type="entry name" value="Cytochrome P450"/>
    <property type="match status" value="1"/>
</dbReference>
<dbReference type="InterPro" id="IPR002401">
    <property type="entry name" value="Cyt_P450_E_grp-I"/>
</dbReference>
<keyword evidence="8" id="KW-0492">Microsome</keyword>
<dbReference type="GO" id="GO:0005789">
    <property type="term" value="C:endoplasmic reticulum membrane"/>
    <property type="evidence" value="ECO:0007669"/>
    <property type="project" value="UniProtKB-SubCell"/>
</dbReference>
<comment type="cofactor">
    <cofactor evidence="1 13">
        <name>heme</name>
        <dbReference type="ChEBI" id="CHEBI:30413"/>
    </cofactor>
</comment>
<dbReference type="PRINTS" id="PR00385">
    <property type="entry name" value="P450"/>
</dbReference>
<comment type="subcellular location">
    <subcellularLocation>
        <location evidence="3">Endoplasmic reticulum membrane</location>
        <topology evidence="3">Peripheral membrane protein</topology>
    </subcellularLocation>
    <subcellularLocation>
        <location evidence="2">Microsome membrane</location>
        <topology evidence="2">Peripheral membrane protein</topology>
    </subcellularLocation>
</comment>
<dbReference type="InterPro" id="IPR050476">
    <property type="entry name" value="Insect_CytP450_Detox"/>
</dbReference>
<dbReference type="GO" id="GO:0016705">
    <property type="term" value="F:oxidoreductase activity, acting on paired donors, with incorporation or reduction of molecular oxygen"/>
    <property type="evidence" value="ECO:0007669"/>
    <property type="project" value="InterPro"/>
</dbReference>
<protein>
    <submittedName>
        <fullName evidence="16">Putative cytochrome</fullName>
    </submittedName>
</protein>
<dbReference type="Pfam" id="PF00067">
    <property type="entry name" value="p450"/>
    <property type="match status" value="1"/>
</dbReference>
<dbReference type="GO" id="GO:0020037">
    <property type="term" value="F:heme binding"/>
    <property type="evidence" value="ECO:0007669"/>
    <property type="project" value="InterPro"/>
</dbReference>
<keyword evidence="15" id="KW-1133">Transmembrane helix</keyword>
<evidence type="ECO:0000256" key="4">
    <source>
        <dbReference type="ARBA" id="ARBA00010617"/>
    </source>
</evidence>
<evidence type="ECO:0000313" key="16">
    <source>
        <dbReference type="EMBL" id="JAB58576.1"/>
    </source>
</evidence>
<dbReference type="EMBL" id="GANO01001295">
    <property type="protein sequence ID" value="JAB58576.1"/>
    <property type="molecule type" value="mRNA"/>
</dbReference>
<sequence>METLNAILLVLISIILLIYLYLRHTYSYWKSRNFPFVEPALLYGNMKGFGKVHQAFIIQELYKKFRAGGYKVAGMYFLILKTVLIIDPEVIKNVLVKDFNYFHDRGMYNDEKSDPLSAHLFSIGGQQWRNLRAKLSPTFTSGKMKLMFNTIIDIAKDLDKTLHKNYSDKHCEIEVKDILARFTTDVIGTCAFGIDLNTLENPESEFRKKSVLAFQLTIWQNIRFIVISIFENISKKIGAKVTHPVVEEFFMRITRETVDYREKNNVQRNDFMNLLLEIKNNEKDPEQSITFNELAAQCFIFFLAGFETSSSTMSFCLYELALNEDVQEKLRDEINAAIEKNDGKITYELISSITYLDNVINETLRKYPPVDNLFRTTNKDYAIPGTDLTIEKGTMVMVPSFALHRDPEYFPDPERFNPDRFLPENGIRPYTFLPFGEGPRNCIGSRFGMMQTRIGLITVLRSFKMSPSKNTQIPLQIAADASILAAVGGIYLNFEKIE</sequence>
<evidence type="ECO:0000256" key="3">
    <source>
        <dbReference type="ARBA" id="ARBA00004406"/>
    </source>
</evidence>
<feature type="transmembrane region" description="Helical" evidence="15">
    <location>
        <begin position="6"/>
        <end position="22"/>
    </location>
</feature>
<organism evidence="16">
    <name type="scientific">Corethrella appendiculata</name>
    <dbReference type="NCBI Taxonomy" id="1370023"/>
    <lineage>
        <taxon>Eukaryota</taxon>
        <taxon>Metazoa</taxon>
        <taxon>Ecdysozoa</taxon>
        <taxon>Arthropoda</taxon>
        <taxon>Hexapoda</taxon>
        <taxon>Insecta</taxon>
        <taxon>Pterygota</taxon>
        <taxon>Neoptera</taxon>
        <taxon>Endopterygota</taxon>
        <taxon>Diptera</taxon>
        <taxon>Nematocera</taxon>
        <taxon>Culicoidea</taxon>
        <taxon>Chaoboridae</taxon>
        <taxon>Corethrella</taxon>
    </lineage>
</organism>
<dbReference type="FunFam" id="1.10.630.10:FF:000042">
    <property type="entry name" value="Cytochrome P450"/>
    <property type="match status" value="1"/>
</dbReference>
<dbReference type="InterPro" id="IPR001128">
    <property type="entry name" value="Cyt_P450"/>
</dbReference>
<keyword evidence="15" id="KW-0812">Transmembrane</keyword>
<evidence type="ECO:0000256" key="1">
    <source>
        <dbReference type="ARBA" id="ARBA00001971"/>
    </source>
</evidence>
<evidence type="ECO:0000256" key="14">
    <source>
        <dbReference type="RuleBase" id="RU000461"/>
    </source>
</evidence>
<evidence type="ECO:0000256" key="7">
    <source>
        <dbReference type="ARBA" id="ARBA00022824"/>
    </source>
</evidence>
<dbReference type="SUPFAM" id="SSF48264">
    <property type="entry name" value="Cytochrome P450"/>
    <property type="match status" value="1"/>
</dbReference>
<keyword evidence="9 14" id="KW-0560">Oxidoreductase</keyword>
<evidence type="ECO:0000256" key="2">
    <source>
        <dbReference type="ARBA" id="ARBA00004174"/>
    </source>
</evidence>
<accession>U5EUU8</accession>
<keyword evidence="12 15" id="KW-0472">Membrane</keyword>
<keyword evidence="5 13" id="KW-0349">Heme</keyword>
<dbReference type="InterPro" id="IPR036396">
    <property type="entry name" value="Cyt_P450_sf"/>
</dbReference>
<evidence type="ECO:0000256" key="10">
    <source>
        <dbReference type="ARBA" id="ARBA00023004"/>
    </source>
</evidence>
<dbReference type="GO" id="GO:0004497">
    <property type="term" value="F:monooxygenase activity"/>
    <property type="evidence" value="ECO:0007669"/>
    <property type="project" value="UniProtKB-KW"/>
</dbReference>
<evidence type="ECO:0000256" key="12">
    <source>
        <dbReference type="ARBA" id="ARBA00023136"/>
    </source>
</evidence>
<evidence type="ECO:0000256" key="8">
    <source>
        <dbReference type="ARBA" id="ARBA00022848"/>
    </source>
</evidence>
<evidence type="ECO:0000256" key="5">
    <source>
        <dbReference type="ARBA" id="ARBA00022617"/>
    </source>
</evidence>
<keyword evidence="11 14" id="KW-0503">Monooxygenase</keyword>
<keyword evidence="10 13" id="KW-0408">Iron</keyword>
<evidence type="ECO:0000256" key="9">
    <source>
        <dbReference type="ARBA" id="ARBA00023002"/>
    </source>
</evidence>
<dbReference type="PANTHER" id="PTHR24292:SF100">
    <property type="entry name" value="CYTOCHROME P450 6A16, ISOFORM B-RELATED"/>
    <property type="match status" value="1"/>
</dbReference>
<comment type="similarity">
    <text evidence="4 14">Belongs to the cytochrome P450 family.</text>
</comment>
<evidence type="ECO:0000256" key="13">
    <source>
        <dbReference type="PIRSR" id="PIRSR602401-1"/>
    </source>
</evidence>
<dbReference type="GO" id="GO:0005506">
    <property type="term" value="F:iron ion binding"/>
    <property type="evidence" value="ECO:0007669"/>
    <property type="project" value="InterPro"/>
</dbReference>
<dbReference type="PANTHER" id="PTHR24292">
    <property type="entry name" value="CYTOCHROME P450"/>
    <property type="match status" value="1"/>
</dbReference>
<dbReference type="InterPro" id="IPR017972">
    <property type="entry name" value="Cyt_P450_CS"/>
</dbReference>
<name>U5EUU8_9DIPT</name>
<reference evidence="16" key="1">
    <citation type="journal article" date="2014" name="Insect Biochem. Mol. Biol.">
        <title>An insight into the sialome of the frog biting fly, Corethrella appendiculata.</title>
        <authorList>
            <person name="Ribeiro J.M.C."/>
            <person name="Chagas A.C."/>
            <person name="Pham V.M."/>
            <person name="Lounibos L.P."/>
            <person name="Calvo E."/>
        </authorList>
    </citation>
    <scope>NUCLEOTIDE SEQUENCE</scope>
    <source>
        <tissue evidence="16">Salivary glands</tissue>
    </source>
</reference>
<proteinExistence type="evidence at transcript level"/>
<dbReference type="CDD" id="cd11056">
    <property type="entry name" value="CYP6-like"/>
    <property type="match status" value="1"/>
</dbReference>
<evidence type="ECO:0000256" key="6">
    <source>
        <dbReference type="ARBA" id="ARBA00022723"/>
    </source>
</evidence>
<feature type="binding site" description="axial binding residue" evidence="13">
    <location>
        <position position="442"/>
    </location>
    <ligand>
        <name>heme</name>
        <dbReference type="ChEBI" id="CHEBI:30413"/>
    </ligand>
    <ligandPart>
        <name>Fe</name>
        <dbReference type="ChEBI" id="CHEBI:18248"/>
    </ligandPart>
</feature>
<evidence type="ECO:0000256" key="15">
    <source>
        <dbReference type="SAM" id="Phobius"/>
    </source>
</evidence>
<dbReference type="PROSITE" id="PS00086">
    <property type="entry name" value="CYTOCHROME_P450"/>
    <property type="match status" value="1"/>
</dbReference>
<keyword evidence="7" id="KW-0256">Endoplasmic reticulum</keyword>